<feature type="transmembrane region" description="Helical" evidence="2">
    <location>
        <begin position="291"/>
        <end position="311"/>
    </location>
</feature>
<feature type="compositionally biased region" description="Polar residues" evidence="1">
    <location>
        <begin position="1"/>
        <end position="18"/>
    </location>
</feature>
<dbReference type="RefSeq" id="WP_108907275.1">
    <property type="nucleotide sequence ID" value="NZ_CP029188.1"/>
</dbReference>
<feature type="compositionally biased region" description="Basic and acidic residues" evidence="1">
    <location>
        <begin position="43"/>
        <end position="55"/>
    </location>
</feature>
<feature type="region of interest" description="Disordered" evidence="1">
    <location>
        <begin position="1"/>
        <end position="78"/>
    </location>
</feature>
<accession>A0A2S1SWP7</accession>
<keyword evidence="4" id="KW-1185">Reference proteome</keyword>
<evidence type="ECO:0000256" key="1">
    <source>
        <dbReference type="SAM" id="MobiDB-lite"/>
    </source>
</evidence>
<dbReference type="EMBL" id="CP029188">
    <property type="protein sequence ID" value="AWI30829.1"/>
    <property type="molecule type" value="Genomic_DNA"/>
</dbReference>
<keyword evidence="2" id="KW-1133">Transmembrane helix</keyword>
<dbReference type="OrthoDB" id="4174200at2"/>
<reference evidence="3 4" key="1">
    <citation type="submission" date="2018-05" db="EMBL/GenBank/DDBJ databases">
        <title>Complete genome sequence of sponge-derived Streptomyces sp. HNM0039.</title>
        <authorList>
            <person name="Huang X."/>
            <person name="Zhou S."/>
        </authorList>
    </citation>
    <scope>NUCLEOTIDE SEQUENCE [LARGE SCALE GENOMIC DNA]</scope>
    <source>
        <strain evidence="3 4">HNM0039</strain>
    </source>
</reference>
<evidence type="ECO:0000256" key="2">
    <source>
        <dbReference type="SAM" id="Phobius"/>
    </source>
</evidence>
<name>A0A2S1SWP7_9ACTN</name>
<keyword evidence="2" id="KW-0472">Membrane</keyword>
<feature type="transmembrane region" description="Helical" evidence="2">
    <location>
        <begin position="178"/>
        <end position="197"/>
    </location>
</feature>
<feature type="transmembrane region" description="Helical" evidence="2">
    <location>
        <begin position="317"/>
        <end position="336"/>
    </location>
</feature>
<sequence>MSDLTDSTPAGRTVTARQPGSGRRPVAVAGTPGGPAGAAARDAGPREPAAKERAPKAAGAGGTGAAARTRTGRRGPADPVKALMHRHRELCERAVDPLEIAAGLEAHGVTDRTAARFRHRDVFSLAEELYARVPRGEEAPPPPADEDAVARPGHLLSATAPGAVAVVTAAGLRLTDGAASLGVGAAGAVGLAGALAWSLRRGPLRAPGRTMRATRHVVCWLVAYALLGDGLLAELVDGGPHGPWPLTPGPLVGLALAVAPAAWFARIFSAQARRRLGGSRGLEEFAAGTRPLLLGCVALHTGALIGLLVLTSLLLPVAIAPAVALGLLLFLARLLTVHGYPHAAVSGLAFACAGEALALAAVLGGRLPGCGFLARPVEAAVHAWGAPAVPALVCGAAALGLLVHATAALSRASAHTQ</sequence>
<dbReference type="AlphaFoldDB" id="A0A2S1SWP7"/>
<organism evidence="3 4">
    <name type="scientific">Streptomyces tirandamycinicus</name>
    <dbReference type="NCBI Taxonomy" id="2174846"/>
    <lineage>
        <taxon>Bacteria</taxon>
        <taxon>Bacillati</taxon>
        <taxon>Actinomycetota</taxon>
        <taxon>Actinomycetes</taxon>
        <taxon>Kitasatosporales</taxon>
        <taxon>Streptomycetaceae</taxon>
        <taxon>Streptomyces</taxon>
    </lineage>
</organism>
<protein>
    <recommendedName>
        <fullName evidence="5">Integral membrane protein</fullName>
    </recommendedName>
</protein>
<dbReference type="Proteomes" id="UP000244900">
    <property type="component" value="Chromosome"/>
</dbReference>
<evidence type="ECO:0008006" key="5">
    <source>
        <dbReference type="Google" id="ProtNLM"/>
    </source>
</evidence>
<feature type="transmembrane region" description="Helical" evidence="2">
    <location>
        <begin position="248"/>
        <end position="270"/>
    </location>
</feature>
<feature type="transmembrane region" description="Helical" evidence="2">
    <location>
        <begin position="217"/>
        <end position="236"/>
    </location>
</feature>
<keyword evidence="2" id="KW-0812">Transmembrane</keyword>
<feature type="transmembrane region" description="Helical" evidence="2">
    <location>
        <begin position="384"/>
        <end position="409"/>
    </location>
</feature>
<dbReference type="KEGG" id="stir:DDW44_20150"/>
<evidence type="ECO:0000313" key="4">
    <source>
        <dbReference type="Proteomes" id="UP000244900"/>
    </source>
</evidence>
<feature type="transmembrane region" description="Helical" evidence="2">
    <location>
        <begin position="343"/>
        <end position="364"/>
    </location>
</feature>
<evidence type="ECO:0000313" key="3">
    <source>
        <dbReference type="EMBL" id="AWI30829.1"/>
    </source>
</evidence>
<proteinExistence type="predicted"/>
<gene>
    <name evidence="3" type="ORF">DDW44_20150</name>
</gene>